<dbReference type="Gene3D" id="1.20.120.720">
    <property type="entry name" value="Myosin VI head, motor domain, U50 subdomain"/>
    <property type="match status" value="1"/>
</dbReference>
<evidence type="ECO:0000256" key="3">
    <source>
        <dbReference type="ARBA" id="ARBA00022741"/>
    </source>
</evidence>
<dbReference type="Gene3D" id="1.20.5.190">
    <property type="match status" value="1"/>
</dbReference>
<dbReference type="InterPro" id="IPR004009">
    <property type="entry name" value="SH3_Myosin"/>
</dbReference>
<dbReference type="InterPro" id="IPR000048">
    <property type="entry name" value="IQ_motif_EF-hand-BS"/>
</dbReference>
<dbReference type="PROSITE" id="PS50096">
    <property type="entry name" value="IQ"/>
    <property type="match status" value="5"/>
</dbReference>
<dbReference type="PRINTS" id="PR00193">
    <property type="entry name" value="MYOSINHEAVY"/>
</dbReference>
<dbReference type="InterPro" id="IPR002710">
    <property type="entry name" value="Dilute_dom"/>
</dbReference>
<dbReference type="Gene3D" id="2.30.30.360">
    <property type="entry name" value="Myosin S1 fragment, N-terminal"/>
    <property type="match status" value="1"/>
</dbReference>
<sequence length="1525" mass="172561">MDTCRQMRGQRRSVFVFRRLVSSFSLKTSLCASKAILSLSMAPRRNAEDQHQWLSSTKENGDSLPLRESPRRRRTALCGSPLIERWMDQIRFDLFCGNGDDEASSNKGLQVQYRLVLLFLLNDMLHVVLFHVSSSCALCLGSLATLLSRTVLSCFGSIGVGISGSFVWVKDPEEAWLDGEVIEVNGDDMKVQCTSGKTVVVKVSDTHPKDMEVPPSGVTDMTTLAYLHEPGVLQNLKSRYHIDEIYTYTGDILIAVNPFKQLANLYNDHMIEHYKRAPFGSLMPHPFAVADAAYRQMINEGVSQSILVSGESGAGKTETAKTLMKYLAKMGGRAVKDLSARRSVEDQVLESNPVLEAFGNAKTVRNNNSSRFGKFVEIQFDQRGRISGAAIKTYLLERSRVCQVSDSERNYHCFYMLCAAPSEDIKKLKLEDPTTYRYLNQSHCIKLEGMDDSKEYAKTREAMGIVGISVEEQEAIFRVLAAILHLGNIEFTNGEETDSSVPKDNKSLKIAAELFMCDEQALEDSLCKRVMVTPEETISRCLDPESAAFSRDALAKFVYARLFDWIVNKINNSIGQDPDSKHMIGVLDIYGFESFKTNSFEQFCINLTNEKLQHHFNEHVLKMEQDEYKKEEIAWNHIEFPDNREVLQLIEKKPGGIIALLDEACMFPRSTHETFSQKLYETFKTNKHFSKPKLARTDFTVCHYAGDVTYQTQQFLEKNKDYVVAEHQALLGASRCTFIAGLFPSLVEDASKQTKFSSVASQFKQQLALLMERLSTTEPRYIRCVKPNNLLKPSIFENQNVLQQLRCGGMMEAIEICRAGYPTRKHFDEFLDRFSVLASSTLDKSFDEKAACKNLLEAVGLRGYQIGKTKVLLMAGQMAELDARRTEVLGRAARIIQRKFRSYLLLKAAINMQAVCRGQLARHIFEDLRRKEAAALKIQRALRIYLERRSYIEAVVTVQSVLRGMAARDVLGRKIKATLAIQIHCRRYLAESHYKKLKKAAITTQSAWRARLARKELRELKMAAKETGALQAAKSKLEKQVEDLTLRLQLEKRMRVDVEESKTQENAKLQLALKEIQLQFKETEVSLLKEVEAAKKTAEIVPPVVKEEVPIVVDTELVEKLKSENDNLKSMVSSLEQKIGETEKKFKEKVKQALEAEDKIVNLKTAMHKLQETLEDVINENHVLKQSALSTPVKTASGRFFPSTPVKNLQNAEENQLTGTMFTTPARIQESRGGSHIDPQNEDVDDLINCVTKNVGFSQGKPVAAFTIYKCLLHWKSFEAERTNVFDRLIQMIGSAIKNEEDNANLAYWLSNTSTLLFMLQQSLRSGGTGATPLRKSPSLVRWMTKGFRSPAAEAIRPVDAKAPALHFKQQLAAYVVKIIGIMWDKLKKELNTSLTLCIQYAGSSWDELKHIRQAGGFLRIHNKFKISYDEIAKKLCPILRIQQHFRLCTLYKDEIYYTKSVSQEVIENMAGVMTDSSDFLLKDDSSNSISFLIDDLSSSMQDKDFAQVKPAEELVENPAFSFLQ</sequence>
<keyword evidence="5" id="KW-0112">Calmodulin-binding</keyword>
<gene>
    <name evidence="15" type="ORF">F2Q68_00019332</name>
</gene>
<evidence type="ECO:0000256" key="8">
    <source>
        <dbReference type="ARBA" id="ARBA00023175"/>
    </source>
</evidence>
<dbReference type="Proteomes" id="UP000712281">
    <property type="component" value="Unassembled WGS sequence"/>
</dbReference>
<dbReference type="InterPro" id="IPR036961">
    <property type="entry name" value="Kinesin_motor_dom_sf"/>
</dbReference>
<evidence type="ECO:0000313" key="15">
    <source>
        <dbReference type="EMBL" id="KAF2536816.1"/>
    </source>
</evidence>
<evidence type="ECO:0000256" key="2">
    <source>
        <dbReference type="ARBA" id="ARBA00022737"/>
    </source>
</evidence>
<dbReference type="Gene3D" id="4.10.270.10">
    <property type="entry name" value="Myosin, subunit A"/>
    <property type="match status" value="1"/>
</dbReference>
<dbReference type="GO" id="GO:0007015">
    <property type="term" value="P:actin filament organization"/>
    <property type="evidence" value="ECO:0007669"/>
    <property type="project" value="TreeGrafter"/>
</dbReference>
<keyword evidence="7 10" id="KW-0518">Myosin</keyword>
<dbReference type="Pfam" id="PF00063">
    <property type="entry name" value="Myosin_head"/>
    <property type="match status" value="1"/>
</dbReference>
<feature type="coiled-coil region" evidence="11">
    <location>
        <begin position="1118"/>
        <end position="1187"/>
    </location>
</feature>
<evidence type="ECO:0000256" key="6">
    <source>
        <dbReference type="ARBA" id="ARBA00023054"/>
    </source>
</evidence>
<feature type="domain" description="Myosin N-terminal SH3-like" evidence="14">
    <location>
        <begin position="162"/>
        <end position="211"/>
    </location>
</feature>
<dbReference type="Gene3D" id="6.20.240.20">
    <property type="match status" value="1"/>
</dbReference>
<reference evidence="15" key="1">
    <citation type="submission" date="2019-12" db="EMBL/GenBank/DDBJ databases">
        <title>Genome sequencing and annotation of Brassica cretica.</title>
        <authorList>
            <person name="Studholme D.J."/>
            <person name="Sarris P.F."/>
        </authorList>
    </citation>
    <scope>NUCLEOTIDE SEQUENCE</scope>
    <source>
        <strain evidence="15">PFS-001/15</strain>
        <tissue evidence="15">Leaf</tissue>
    </source>
</reference>
<dbReference type="PANTHER" id="PTHR13140:SF782">
    <property type="entry name" value="BNAA09G10180D PROTEIN"/>
    <property type="match status" value="1"/>
</dbReference>
<feature type="domain" description="Dilute" evidence="12">
    <location>
        <begin position="1287"/>
        <end position="1476"/>
    </location>
</feature>
<dbReference type="GO" id="GO:0005516">
    <property type="term" value="F:calmodulin binding"/>
    <property type="evidence" value="ECO:0007669"/>
    <property type="project" value="UniProtKB-KW"/>
</dbReference>
<dbReference type="PANTHER" id="PTHR13140">
    <property type="entry name" value="MYOSIN"/>
    <property type="match status" value="1"/>
</dbReference>
<dbReference type="Pfam" id="PF01843">
    <property type="entry name" value="DIL"/>
    <property type="match status" value="1"/>
</dbReference>
<dbReference type="GO" id="GO:0000146">
    <property type="term" value="F:microfilament motor activity"/>
    <property type="evidence" value="ECO:0007669"/>
    <property type="project" value="TreeGrafter"/>
</dbReference>
<dbReference type="FunFam" id="1.20.120.720:FF:000011">
    <property type="entry name" value="Myosin 2"/>
    <property type="match status" value="1"/>
</dbReference>
<dbReference type="GO" id="GO:0005737">
    <property type="term" value="C:cytoplasm"/>
    <property type="evidence" value="ECO:0007669"/>
    <property type="project" value="TreeGrafter"/>
</dbReference>
<keyword evidence="6 11" id="KW-0175">Coiled coil</keyword>
<feature type="domain" description="Myosin motor" evidence="13">
    <location>
        <begin position="216"/>
        <end position="886"/>
    </location>
</feature>
<dbReference type="InterPro" id="IPR036018">
    <property type="entry name" value="MYSc_Myo11"/>
</dbReference>
<dbReference type="Gene3D" id="1.10.10.820">
    <property type="match status" value="1"/>
</dbReference>
<evidence type="ECO:0000256" key="10">
    <source>
        <dbReference type="PROSITE-ProRule" id="PRU00782"/>
    </source>
</evidence>
<keyword evidence="9 10" id="KW-0009">Actin-binding</keyword>
<evidence type="ECO:0000313" key="16">
    <source>
        <dbReference type="Proteomes" id="UP000712281"/>
    </source>
</evidence>
<dbReference type="Gene3D" id="3.40.850.10">
    <property type="entry name" value="Kinesin motor domain"/>
    <property type="match status" value="1"/>
</dbReference>
<dbReference type="InterPro" id="IPR008989">
    <property type="entry name" value="Myosin_S1_N"/>
</dbReference>
<dbReference type="Pfam" id="PF00612">
    <property type="entry name" value="IQ"/>
    <property type="match status" value="3"/>
</dbReference>
<keyword evidence="3 10" id="KW-0547">Nucleotide-binding</keyword>
<dbReference type="GO" id="GO:0048767">
    <property type="term" value="P:root hair elongation"/>
    <property type="evidence" value="ECO:0007669"/>
    <property type="project" value="TreeGrafter"/>
</dbReference>
<feature type="region of interest" description="Actin-binding" evidence="10">
    <location>
        <begin position="767"/>
        <end position="789"/>
    </location>
</feature>
<dbReference type="Pfam" id="PF02736">
    <property type="entry name" value="Myosin_N"/>
    <property type="match status" value="1"/>
</dbReference>
<evidence type="ECO:0000256" key="7">
    <source>
        <dbReference type="ARBA" id="ARBA00023123"/>
    </source>
</evidence>
<evidence type="ECO:0000256" key="9">
    <source>
        <dbReference type="ARBA" id="ARBA00023203"/>
    </source>
</evidence>
<keyword evidence="2" id="KW-0677">Repeat</keyword>
<keyword evidence="8 10" id="KW-0505">Motor protein</keyword>
<evidence type="ECO:0000259" key="13">
    <source>
        <dbReference type="PROSITE" id="PS51456"/>
    </source>
</evidence>
<dbReference type="GO" id="GO:0016459">
    <property type="term" value="C:myosin complex"/>
    <property type="evidence" value="ECO:0007669"/>
    <property type="project" value="UniProtKB-KW"/>
</dbReference>
<protein>
    <recommendedName>
        <fullName evidence="17">Myosin motor domain-containing protein</fullName>
    </recommendedName>
</protein>
<evidence type="ECO:0000256" key="5">
    <source>
        <dbReference type="ARBA" id="ARBA00022860"/>
    </source>
</evidence>
<dbReference type="SMART" id="SM00015">
    <property type="entry name" value="IQ"/>
    <property type="match status" value="4"/>
</dbReference>
<evidence type="ECO:0000256" key="11">
    <source>
        <dbReference type="SAM" id="Coils"/>
    </source>
</evidence>
<dbReference type="GO" id="GO:0005524">
    <property type="term" value="F:ATP binding"/>
    <property type="evidence" value="ECO:0007669"/>
    <property type="project" value="UniProtKB-UniRule"/>
</dbReference>
<dbReference type="PROSITE" id="PS51844">
    <property type="entry name" value="SH3_LIKE"/>
    <property type="match status" value="1"/>
</dbReference>
<dbReference type="PROSITE" id="PS51126">
    <property type="entry name" value="DILUTE"/>
    <property type="match status" value="1"/>
</dbReference>
<comment type="similarity">
    <text evidence="1">Belongs to the TRAFAC class myosin-kinesin ATPase superfamily. Myosin family. Plant myosin class XI subfamily.</text>
</comment>
<accession>A0A8S9FWL6</accession>
<evidence type="ECO:0000256" key="4">
    <source>
        <dbReference type="ARBA" id="ARBA00022840"/>
    </source>
</evidence>
<dbReference type="GO" id="GO:0016020">
    <property type="term" value="C:membrane"/>
    <property type="evidence" value="ECO:0007669"/>
    <property type="project" value="TreeGrafter"/>
</dbReference>
<name>A0A8S9FWL6_BRACR</name>
<organism evidence="15 16">
    <name type="scientific">Brassica cretica</name>
    <name type="common">Mustard</name>
    <dbReference type="NCBI Taxonomy" id="69181"/>
    <lineage>
        <taxon>Eukaryota</taxon>
        <taxon>Viridiplantae</taxon>
        <taxon>Streptophyta</taxon>
        <taxon>Embryophyta</taxon>
        <taxon>Tracheophyta</taxon>
        <taxon>Spermatophyta</taxon>
        <taxon>Magnoliopsida</taxon>
        <taxon>eudicotyledons</taxon>
        <taxon>Gunneridae</taxon>
        <taxon>Pentapetalae</taxon>
        <taxon>rosids</taxon>
        <taxon>malvids</taxon>
        <taxon>Brassicales</taxon>
        <taxon>Brassicaceae</taxon>
        <taxon>Brassiceae</taxon>
        <taxon>Brassica</taxon>
    </lineage>
</organism>
<dbReference type="InterPro" id="IPR027417">
    <property type="entry name" value="P-loop_NTPase"/>
</dbReference>
<evidence type="ECO:0000256" key="1">
    <source>
        <dbReference type="ARBA" id="ARBA00008049"/>
    </source>
</evidence>
<evidence type="ECO:0008006" key="17">
    <source>
        <dbReference type="Google" id="ProtNLM"/>
    </source>
</evidence>
<dbReference type="SMART" id="SM00242">
    <property type="entry name" value="MYSc"/>
    <property type="match status" value="1"/>
</dbReference>
<dbReference type="Gene3D" id="1.20.58.530">
    <property type="match status" value="1"/>
</dbReference>
<dbReference type="FunFam" id="1.10.10.820:FF:000001">
    <property type="entry name" value="Myosin heavy chain"/>
    <property type="match status" value="1"/>
</dbReference>
<proteinExistence type="inferred from homology"/>
<comment type="caution">
    <text evidence="15">The sequence shown here is derived from an EMBL/GenBank/DDBJ whole genome shotgun (WGS) entry which is preliminary data.</text>
</comment>
<evidence type="ECO:0000259" key="12">
    <source>
        <dbReference type="PROSITE" id="PS51126"/>
    </source>
</evidence>
<evidence type="ECO:0000259" key="14">
    <source>
        <dbReference type="PROSITE" id="PS51844"/>
    </source>
</evidence>
<dbReference type="InterPro" id="IPR001609">
    <property type="entry name" value="Myosin_head_motor_dom-like"/>
</dbReference>
<dbReference type="SUPFAM" id="SSF52540">
    <property type="entry name" value="P-loop containing nucleoside triphosphate hydrolases"/>
    <property type="match status" value="2"/>
</dbReference>
<dbReference type="EMBL" id="QGKW02002228">
    <property type="protein sequence ID" value="KAF2536816.1"/>
    <property type="molecule type" value="Genomic_DNA"/>
</dbReference>
<dbReference type="CDD" id="cd01384">
    <property type="entry name" value="MYSc_Myo11"/>
    <property type="match status" value="1"/>
</dbReference>
<feature type="coiled-coil region" evidence="11">
    <location>
        <begin position="1034"/>
        <end position="1079"/>
    </location>
</feature>
<dbReference type="FunFam" id="1.20.5.190:FF:000001">
    <property type="entry name" value="unconventional myosin-Va"/>
    <property type="match status" value="1"/>
</dbReference>
<feature type="binding site" evidence="10">
    <location>
        <begin position="310"/>
        <end position="317"/>
    </location>
    <ligand>
        <name>ATP</name>
        <dbReference type="ChEBI" id="CHEBI:30616"/>
    </ligand>
</feature>
<dbReference type="GO" id="GO:0030048">
    <property type="term" value="P:actin filament-based movement"/>
    <property type="evidence" value="ECO:0007669"/>
    <property type="project" value="UniProtKB-ARBA"/>
</dbReference>
<keyword evidence="4 10" id="KW-0067">ATP-binding</keyword>
<dbReference type="GO" id="GO:0051015">
    <property type="term" value="F:actin filament binding"/>
    <property type="evidence" value="ECO:0007669"/>
    <property type="project" value="InterPro"/>
</dbReference>
<dbReference type="PROSITE" id="PS51456">
    <property type="entry name" value="MYOSIN_MOTOR"/>
    <property type="match status" value="1"/>
</dbReference>